<dbReference type="GeneID" id="28951283"/>
<gene>
    <name evidence="4" type="ORF">FOXG_09759</name>
</gene>
<dbReference type="PANTHER" id="PTHR10963">
    <property type="entry name" value="GLYCOSYL HYDROLASE-RELATED"/>
    <property type="match status" value="1"/>
</dbReference>
<evidence type="ECO:0000313" key="4">
    <source>
        <dbReference type="EMBL" id="KNB09116.1"/>
    </source>
</evidence>
<dbReference type="InterPro" id="IPR000757">
    <property type="entry name" value="Beta-glucanase-like"/>
</dbReference>
<dbReference type="OrthoDB" id="192832at2759"/>
<dbReference type="AlphaFoldDB" id="A0A0J9VDV9"/>
<reference evidence="4" key="2">
    <citation type="journal article" date="2010" name="Nature">
        <title>Comparative genomics reveals mobile pathogenicity chromosomes in Fusarium.</title>
        <authorList>
            <person name="Ma L.J."/>
            <person name="van der Does H.C."/>
            <person name="Borkovich K.A."/>
            <person name="Coleman J.J."/>
            <person name="Daboussi M.J."/>
            <person name="Di Pietro A."/>
            <person name="Dufresne M."/>
            <person name="Freitag M."/>
            <person name="Grabherr M."/>
            <person name="Henrissat B."/>
            <person name="Houterman P.M."/>
            <person name="Kang S."/>
            <person name="Shim W.B."/>
            <person name="Woloshuk C."/>
            <person name="Xie X."/>
            <person name="Xu J.R."/>
            <person name="Antoniw J."/>
            <person name="Baker S.E."/>
            <person name="Bluhm B.H."/>
            <person name="Breakspear A."/>
            <person name="Brown D.W."/>
            <person name="Butchko R.A."/>
            <person name="Chapman S."/>
            <person name="Coulson R."/>
            <person name="Coutinho P.M."/>
            <person name="Danchin E.G."/>
            <person name="Diener A."/>
            <person name="Gale L.R."/>
            <person name="Gardiner D.M."/>
            <person name="Goff S."/>
            <person name="Hammond-Kosack K.E."/>
            <person name="Hilburn K."/>
            <person name="Hua-Van A."/>
            <person name="Jonkers W."/>
            <person name="Kazan K."/>
            <person name="Kodira C.D."/>
            <person name="Koehrsen M."/>
            <person name="Kumar L."/>
            <person name="Lee Y.H."/>
            <person name="Li L."/>
            <person name="Manners J.M."/>
            <person name="Miranda-Saavedra D."/>
            <person name="Mukherjee M."/>
            <person name="Park G."/>
            <person name="Park J."/>
            <person name="Park S.Y."/>
            <person name="Proctor R.H."/>
            <person name="Regev A."/>
            <person name="Ruiz-Roldan M.C."/>
            <person name="Sain D."/>
            <person name="Sakthikumar S."/>
            <person name="Sykes S."/>
            <person name="Schwartz D.C."/>
            <person name="Turgeon B.G."/>
            <person name="Wapinski I."/>
            <person name="Yoder O."/>
            <person name="Young S."/>
            <person name="Zeng Q."/>
            <person name="Zhou S."/>
            <person name="Galagan J."/>
            <person name="Cuomo C.A."/>
            <person name="Kistler H.C."/>
            <person name="Rep M."/>
        </authorList>
    </citation>
    <scope>NUCLEOTIDE SEQUENCE [LARGE SCALE GENOMIC DNA]</scope>
    <source>
        <strain evidence="4">4287</strain>
    </source>
</reference>
<evidence type="ECO:0000259" key="3">
    <source>
        <dbReference type="PROSITE" id="PS51762"/>
    </source>
</evidence>
<dbReference type="InterPro" id="IPR050546">
    <property type="entry name" value="Glycosyl_Hydrlase_16"/>
</dbReference>
<feature type="region of interest" description="Disordered" evidence="1">
    <location>
        <begin position="342"/>
        <end position="364"/>
    </location>
</feature>
<dbReference type="InterPro" id="IPR013320">
    <property type="entry name" value="ConA-like_dom_sf"/>
</dbReference>
<dbReference type="SUPFAM" id="SSF49899">
    <property type="entry name" value="Concanavalin A-like lectins/glucanases"/>
    <property type="match status" value="1"/>
</dbReference>
<feature type="signal peptide" evidence="2">
    <location>
        <begin position="1"/>
        <end position="20"/>
    </location>
</feature>
<dbReference type="Gene3D" id="2.60.120.200">
    <property type="match status" value="1"/>
</dbReference>
<dbReference type="EMBL" id="DS231707">
    <property type="protein sequence ID" value="KNB09116.1"/>
    <property type="molecule type" value="Genomic_DNA"/>
</dbReference>
<dbReference type="KEGG" id="fox:FOXG_09759"/>
<dbReference type="GO" id="GO:0004553">
    <property type="term" value="F:hydrolase activity, hydrolyzing O-glycosyl compounds"/>
    <property type="evidence" value="ECO:0007669"/>
    <property type="project" value="InterPro"/>
</dbReference>
<dbReference type="VEuPathDB" id="FungiDB:FOXG_09759"/>
<feature type="domain" description="GH16" evidence="3">
    <location>
        <begin position="54"/>
        <end position="291"/>
    </location>
</feature>
<keyword evidence="2" id="KW-0732">Signal</keyword>
<dbReference type="Pfam" id="PF26113">
    <property type="entry name" value="GH16_XgeA"/>
    <property type="match status" value="1"/>
</dbReference>
<dbReference type="PANTHER" id="PTHR10963:SF24">
    <property type="entry name" value="GLYCOSIDASE C21B10.07-RELATED"/>
    <property type="match status" value="1"/>
</dbReference>
<sequence>MHSSLFTLLVVAASAQASCARATRKFSLKTTYDSSNFFDQFYFRDAAYYDSIDPSYGGDPTHGSVNYLSKSKAQSAGLAKTTNGQVYVGVDFVNKAKLLGSSKTRHGRDSVRLESRATYGNGLLIADIEHMPGTACGVWPSFWSYNFDEDPVGEIDIIEGINDQSQNVVSLHTCGACKFTKIGGLDERPNCNNGGTESEQCEDGTNYDGCGSTHASGSYGSAFNKGKGGVYAVWLESDALKIYWFNRQSIPADIKSGNPDPSKWGTPASQFLSGSGCNVGKYFKGQTIVSLTVDTNSRVLMRNRLSTQHSVETTLTKALGTKSARLLLDLRPVMTMSLTILRPSKSRTGSSTPSSITNSHYGYD</sequence>
<proteinExistence type="predicted"/>
<dbReference type="GO" id="GO:0009251">
    <property type="term" value="P:glucan catabolic process"/>
    <property type="evidence" value="ECO:0007669"/>
    <property type="project" value="TreeGrafter"/>
</dbReference>
<dbReference type="PROSITE" id="PS51762">
    <property type="entry name" value="GH16_2"/>
    <property type="match status" value="1"/>
</dbReference>
<evidence type="ECO:0000256" key="2">
    <source>
        <dbReference type="SAM" id="SignalP"/>
    </source>
</evidence>
<organism evidence="4 5">
    <name type="scientific">Fusarium oxysporum f. sp. lycopersici (strain 4287 / CBS 123668 / FGSC 9935 / NRRL 34936)</name>
    <name type="common">Fusarium vascular wilt of tomato</name>
    <dbReference type="NCBI Taxonomy" id="426428"/>
    <lineage>
        <taxon>Eukaryota</taxon>
        <taxon>Fungi</taxon>
        <taxon>Dikarya</taxon>
        <taxon>Ascomycota</taxon>
        <taxon>Pezizomycotina</taxon>
        <taxon>Sordariomycetes</taxon>
        <taxon>Hypocreomycetidae</taxon>
        <taxon>Hypocreales</taxon>
        <taxon>Nectriaceae</taxon>
        <taxon>Fusarium</taxon>
        <taxon>Fusarium oxysporum species complex</taxon>
    </lineage>
</organism>
<reference evidence="4" key="1">
    <citation type="submission" date="2007-04" db="EMBL/GenBank/DDBJ databases">
        <authorList>
            <consortium name="The Broad Institute Genome Sequencing Platform"/>
            <person name="Birren B."/>
            <person name="Lander E."/>
            <person name="Galagan J."/>
            <person name="Nusbaum C."/>
            <person name="Devon K."/>
            <person name="Ma L.-J."/>
            <person name="Jaffe D."/>
            <person name="Butler J."/>
            <person name="Alvarez P."/>
            <person name="Gnerre S."/>
            <person name="Grabherr M."/>
            <person name="Kleber M."/>
            <person name="Mauceli E."/>
            <person name="Brockman W."/>
            <person name="MacCallum I.A."/>
            <person name="Young S."/>
            <person name="LaButti K."/>
            <person name="DeCaprio D."/>
            <person name="Crawford M."/>
            <person name="Koehrsen M."/>
            <person name="Engels R."/>
            <person name="Montgomery P."/>
            <person name="Pearson M."/>
            <person name="Howarth C."/>
            <person name="Larson L."/>
            <person name="White J."/>
            <person name="O'Leary S."/>
            <person name="Kodira C."/>
            <person name="Zeng Q."/>
            <person name="Yandava C."/>
            <person name="Alvarado L."/>
            <person name="Kistler C."/>
            <person name="Shim W.-B."/>
            <person name="Kang S."/>
            <person name="Woloshuk C."/>
        </authorList>
    </citation>
    <scope>NUCLEOTIDE SEQUENCE</scope>
    <source>
        <strain evidence="4">4287</strain>
    </source>
</reference>
<dbReference type="RefSeq" id="XP_018247161.1">
    <property type="nucleotide sequence ID" value="XM_018388975.1"/>
</dbReference>
<protein>
    <recommendedName>
        <fullName evidence="3">GH16 domain-containing protein</fullName>
    </recommendedName>
</protein>
<feature type="compositionally biased region" description="Low complexity" evidence="1">
    <location>
        <begin position="342"/>
        <end position="355"/>
    </location>
</feature>
<accession>A0A0J9VDV9</accession>
<dbReference type="Proteomes" id="UP000009097">
    <property type="component" value="Unassembled WGS sequence"/>
</dbReference>
<evidence type="ECO:0000256" key="1">
    <source>
        <dbReference type="SAM" id="MobiDB-lite"/>
    </source>
</evidence>
<evidence type="ECO:0000313" key="5">
    <source>
        <dbReference type="Proteomes" id="UP000009097"/>
    </source>
</evidence>
<name>A0A0J9VDV9_FUSO4</name>
<feature type="chain" id="PRO_5005324638" description="GH16 domain-containing protein" evidence="2">
    <location>
        <begin position="21"/>
        <end position="364"/>
    </location>
</feature>